<evidence type="ECO:0000313" key="3">
    <source>
        <dbReference type="EMBL" id="PWR04413.1"/>
    </source>
</evidence>
<dbReference type="EMBL" id="QGKU01000004">
    <property type="protein sequence ID" value="PWR04413.1"/>
    <property type="molecule type" value="Genomic_DNA"/>
</dbReference>
<dbReference type="PROSITE" id="PS51318">
    <property type="entry name" value="TAT"/>
    <property type="match status" value="1"/>
</dbReference>
<protein>
    <submittedName>
        <fullName evidence="3">6-aminohexanoate hydrolase</fullName>
    </submittedName>
</protein>
<keyword evidence="4" id="KW-1185">Reference proteome</keyword>
<evidence type="ECO:0000313" key="4">
    <source>
        <dbReference type="Proteomes" id="UP000245680"/>
    </source>
</evidence>
<feature type="domain" description="Beta-lactamase-related" evidence="2">
    <location>
        <begin position="44"/>
        <end position="310"/>
    </location>
</feature>
<dbReference type="PANTHER" id="PTHR43283">
    <property type="entry name" value="BETA-LACTAMASE-RELATED"/>
    <property type="match status" value="1"/>
</dbReference>
<dbReference type="InterPro" id="IPR006311">
    <property type="entry name" value="TAT_signal"/>
</dbReference>
<dbReference type="Proteomes" id="UP000245680">
    <property type="component" value="Unassembled WGS sequence"/>
</dbReference>
<feature type="signal peptide" evidence="1">
    <location>
        <begin position="1"/>
        <end position="30"/>
    </location>
</feature>
<organism evidence="3 4">
    <name type="scientific">Meridianimarinicoccus roseus</name>
    <dbReference type="NCBI Taxonomy" id="2072018"/>
    <lineage>
        <taxon>Bacteria</taxon>
        <taxon>Pseudomonadati</taxon>
        <taxon>Pseudomonadota</taxon>
        <taxon>Alphaproteobacteria</taxon>
        <taxon>Rhodobacterales</taxon>
        <taxon>Paracoccaceae</taxon>
        <taxon>Meridianimarinicoccus</taxon>
    </lineage>
</organism>
<dbReference type="AlphaFoldDB" id="A0A2V2LSJ7"/>
<dbReference type="InterPro" id="IPR012338">
    <property type="entry name" value="Beta-lactam/transpept-like"/>
</dbReference>
<name>A0A2V2LSJ7_9RHOB</name>
<sequence>MPTLTRRAMICSAACGFAAPAALGQSSAFAAAAARARQMDQLHSLTIVQDGRTVIEDVRRGPSAATPVNVKSVSKSVVSALTGAAIDRGHLPGLGATLGDLAPGLIPPGADPRVTAITVENLLTLQAGLERTSGRNYGAWVNSGNWVAYALSREMVAEPGAVMLYSTGTTHVMGAVLTEVTGRSLLSLARDWLGDPLDIDVPSWARDPQGYYLGGNEMALSPRALARFGEMYRLGGRWQGRQVLPAAWVRDSFTARTRSRWSGLGYGLGWFLGEADGTAYALARGYGGQVVAVVPDRALTVVITSDPTRPARSEGYFGDLQALLERDIIPSAPRA</sequence>
<comment type="caution">
    <text evidence="3">The sequence shown here is derived from an EMBL/GenBank/DDBJ whole genome shotgun (WGS) entry which is preliminary data.</text>
</comment>
<dbReference type="InterPro" id="IPR001466">
    <property type="entry name" value="Beta-lactam-related"/>
</dbReference>
<dbReference type="GO" id="GO:0016787">
    <property type="term" value="F:hydrolase activity"/>
    <property type="evidence" value="ECO:0007669"/>
    <property type="project" value="UniProtKB-KW"/>
</dbReference>
<dbReference type="SUPFAM" id="SSF56601">
    <property type="entry name" value="beta-lactamase/transpeptidase-like"/>
    <property type="match status" value="1"/>
</dbReference>
<keyword evidence="1" id="KW-0732">Signal</keyword>
<accession>A0A2V2LSJ7</accession>
<dbReference type="PANTHER" id="PTHR43283:SF7">
    <property type="entry name" value="BETA-LACTAMASE-RELATED DOMAIN-CONTAINING PROTEIN"/>
    <property type="match status" value="1"/>
</dbReference>
<dbReference type="RefSeq" id="WP_109810008.1">
    <property type="nucleotide sequence ID" value="NZ_QGKU01000004.1"/>
</dbReference>
<feature type="chain" id="PRO_5016133670" evidence="1">
    <location>
        <begin position="31"/>
        <end position="335"/>
    </location>
</feature>
<keyword evidence="3" id="KW-0378">Hydrolase</keyword>
<gene>
    <name evidence="3" type="ORF">DKT77_01675</name>
</gene>
<dbReference type="InterPro" id="IPR050789">
    <property type="entry name" value="Diverse_Enzym_Activities"/>
</dbReference>
<evidence type="ECO:0000256" key="1">
    <source>
        <dbReference type="SAM" id="SignalP"/>
    </source>
</evidence>
<dbReference type="Pfam" id="PF00144">
    <property type="entry name" value="Beta-lactamase"/>
    <property type="match status" value="1"/>
</dbReference>
<evidence type="ECO:0000259" key="2">
    <source>
        <dbReference type="Pfam" id="PF00144"/>
    </source>
</evidence>
<proteinExistence type="predicted"/>
<reference evidence="3 4" key="1">
    <citation type="submission" date="2018-05" db="EMBL/GenBank/DDBJ databases">
        <title>Rhodobacteraceae gen. nov., sp. nov. isolated from sea water.</title>
        <authorList>
            <person name="Ren Y."/>
        </authorList>
    </citation>
    <scope>NUCLEOTIDE SEQUENCE [LARGE SCALE GENOMIC DNA]</scope>
    <source>
        <strain evidence="3 4">TG-679</strain>
    </source>
</reference>
<dbReference type="Gene3D" id="3.40.710.10">
    <property type="entry name" value="DD-peptidase/beta-lactamase superfamily"/>
    <property type="match status" value="1"/>
</dbReference>
<dbReference type="OrthoDB" id="9814204at2"/>